<feature type="compositionally biased region" description="Polar residues" evidence="1">
    <location>
        <begin position="187"/>
        <end position="201"/>
    </location>
</feature>
<feature type="domain" description="Helicase-associated" evidence="2">
    <location>
        <begin position="311"/>
        <end position="377"/>
    </location>
</feature>
<dbReference type="EMBL" id="CAKOGP040000001">
    <property type="protein sequence ID" value="CAJ1900509.1"/>
    <property type="molecule type" value="Genomic_DNA"/>
</dbReference>
<dbReference type="PANTHER" id="PTHR33418:SF1">
    <property type="entry name" value="HELICASE-ASSOCIATED DOMAIN-CONTAINING PROTEIN"/>
    <property type="match status" value="1"/>
</dbReference>
<dbReference type="InterPro" id="IPR005114">
    <property type="entry name" value="Helicase_assoc"/>
</dbReference>
<evidence type="ECO:0000313" key="4">
    <source>
        <dbReference type="Proteomes" id="UP001295423"/>
    </source>
</evidence>
<dbReference type="AlphaFoldDB" id="A0AAD2CBX4"/>
<proteinExistence type="predicted"/>
<feature type="compositionally biased region" description="Basic and acidic residues" evidence="1">
    <location>
        <begin position="172"/>
        <end position="183"/>
    </location>
</feature>
<feature type="region of interest" description="Disordered" evidence="1">
    <location>
        <begin position="119"/>
        <end position="202"/>
    </location>
</feature>
<feature type="domain" description="Helicase-associated" evidence="2">
    <location>
        <begin position="208"/>
        <end position="265"/>
    </location>
</feature>
<dbReference type="PANTHER" id="PTHR33418">
    <property type="entry name" value="HELICASE-ASSOCIATED"/>
    <property type="match status" value="1"/>
</dbReference>
<accession>A0AAD2CBX4</accession>
<feature type="region of interest" description="Disordered" evidence="1">
    <location>
        <begin position="386"/>
        <end position="416"/>
    </location>
</feature>
<evidence type="ECO:0000259" key="2">
    <source>
        <dbReference type="Pfam" id="PF03457"/>
    </source>
</evidence>
<feature type="compositionally biased region" description="Basic and acidic residues" evidence="1">
    <location>
        <begin position="153"/>
        <end position="163"/>
    </location>
</feature>
<keyword evidence="4" id="KW-1185">Reference proteome</keyword>
<feature type="compositionally biased region" description="Basic and acidic residues" evidence="1">
    <location>
        <begin position="119"/>
        <end position="132"/>
    </location>
</feature>
<sequence>MDFEIEELITDYLEWQVANHGKGESVLAAWKKTFAPKVHTTTKKYVAIRKSEQMKSLALFLDRGDALACVPTIGDSEKDDICVNKEFSSFCEALMYMAGNSSKSNSNSNGAIQEELKEDNNPVKTDAPHENSNETTTTTPVAQIDTDNENGPDDDKKRDRPPEPDGDASEPSAKKIKSEDIVKESASPETPQSSVEPNPNARQKVRLWRQRFSELAALWDGETVVYQSDIGNNKSLANWVKHQRKLFKKGDISAERMSRLESIGFKWIGKNSVVLSNQPQSEGGFGVGKVASINLAKKRQQWNDPNDAWAVLWEKRYQELVEYKKRFGDTKVPKEWAENKQLAGWVRKQREQYRREAAGEQTALTDERKEKLFEIGFVWSLRPGRLKNPLPPPPEPSGGQNCIMGKEDESRDVEPYSVDKNGYLII</sequence>
<feature type="compositionally biased region" description="Basic and acidic residues" evidence="1">
    <location>
        <begin position="405"/>
        <end position="414"/>
    </location>
</feature>
<dbReference type="Pfam" id="PF03457">
    <property type="entry name" value="HA"/>
    <property type="match status" value="2"/>
</dbReference>
<gene>
    <name evidence="3" type="ORF">CYCCA115_LOCUS305</name>
</gene>
<comment type="caution">
    <text evidence="3">The sequence shown here is derived from an EMBL/GenBank/DDBJ whole genome shotgun (WGS) entry which is preliminary data.</text>
</comment>
<protein>
    <recommendedName>
        <fullName evidence="2">Helicase-associated domain-containing protein</fullName>
    </recommendedName>
</protein>
<organism evidence="3 4">
    <name type="scientific">Cylindrotheca closterium</name>
    <dbReference type="NCBI Taxonomy" id="2856"/>
    <lineage>
        <taxon>Eukaryota</taxon>
        <taxon>Sar</taxon>
        <taxon>Stramenopiles</taxon>
        <taxon>Ochrophyta</taxon>
        <taxon>Bacillariophyta</taxon>
        <taxon>Bacillariophyceae</taxon>
        <taxon>Bacillariophycidae</taxon>
        <taxon>Bacillariales</taxon>
        <taxon>Bacillariaceae</taxon>
        <taxon>Cylindrotheca</taxon>
    </lineage>
</organism>
<name>A0AAD2CBX4_9STRA</name>
<evidence type="ECO:0000313" key="3">
    <source>
        <dbReference type="EMBL" id="CAJ1900509.1"/>
    </source>
</evidence>
<dbReference type="Gene3D" id="6.10.140.530">
    <property type="match status" value="2"/>
</dbReference>
<evidence type="ECO:0000256" key="1">
    <source>
        <dbReference type="SAM" id="MobiDB-lite"/>
    </source>
</evidence>
<reference evidence="3" key="1">
    <citation type="submission" date="2023-08" db="EMBL/GenBank/DDBJ databases">
        <authorList>
            <person name="Audoor S."/>
            <person name="Bilcke G."/>
        </authorList>
    </citation>
    <scope>NUCLEOTIDE SEQUENCE</scope>
</reference>
<dbReference type="Proteomes" id="UP001295423">
    <property type="component" value="Unassembled WGS sequence"/>
</dbReference>